<name>A0A0S8JZF5_UNCW3</name>
<evidence type="ECO:0000313" key="3">
    <source>
        <dbReference type="Proteomes" id="UP000050975"/>
    </source>
</evidence>
<gene>
    <name evidence="2" type="ORF">AMJ74_03320</name>
</gene>
<feature type="non-terminal residue" evidence="2">
    <location>
        <position position="1"/>
    </location>
</feature>
<proteinExistence type="predicted"/>
<dbReference type="AlphaFoldDB" id="A0A0S8JZF5"/>
<dbReference type="Pfam" id="PF18962">
    <property type="entry name" value="Por_Secre_tail"/>
    <property type="match status" value="1"/>
</dbReference>
<feature type="domain" description="Secretion system C-terminal sorting" evidence="1">
    <location>
        <begin position="18"/>
        <end position="91"/>
    </location>
</feature>
<dbReference type="Gene3D" id="2.60.40.4070">
    <property type="match status" value="1"/>
</dbReference>
<protein>
    <recommendedName>
        <fullName evidence="1">Secretion system C-terminal sorting domain-containing protein</fullName>
    </recommendedName>
</protein>
<evidence type="ECO:0000259" key="1">
    <source>
        <dbReference type="Pfam" id="PF18962"/>
    </source>
</evidence>
<dbReference type="Proteomes" id="UP000050975">
    <property type="component" value="Unassembled WGS sequence"/>
</dbReference>
<comment type="caution">
    <text evidence="2">The sequence shown here is derived from an EMBL/GenBank/DDBJ whole genome shotgun (WGS) entry which is preliminary data.</text>
</comment>
<sequence length="95" mass="10483">IDDFATSQSEVILAQNNPNPFSNTTRISFATPQAGQVKLAVYNLIGQEVATLVDGELPAGEHSVDFKGQNLPNGVYFYRLNTREVTRTKICVLLR</sequence>
<organism evidence="2 3">
    <name type="scientific">candidate division WOR_3 bacterium SM1_77</name>
    <dbReference type="NCBI Taxonomy" id="1703778"/>
    <lineage>
        <taxon>Bacteria</taxon>
        <taxon>Bacteria division WOR-3</taxon>
    </lineage>
</organism>
<accession>A0A0S8JZF5</accession>
<dbReference type="NCBIfam" id="TIGR04183">
    <property type="entry name" value="Por_Secre_tail"/>
    <property type="match status" value="1"/>
</dbReference>
<reference evidence="2 3" key="1">
    <citation type="journal article" date="2015" name="Microbiome">
        <title>Genomic resolution of linkages in carbon, nitrogen, and sulfur cycling among widespread estuary sediment bacteria.</title>
        <authorList>
            <person name="Baker B.J."/>
            <person name="Lazar C.S."/>
            <person name="Teske A.P."/>
            <person name="Dick G.J."/>
        </authorList>
    </citation>
    <scope>NUCLEOTIDE SEQUENCE [LARGE SCALE GENOMIC DNA]</scope>
    <source>
        <strain evidence="2">SM1_77</strain>
    </source>
</reference>
<dbReference type="EMBL" id="LJVE01000049">
    <property type="protein sequence ID" value="KPL14460.1"/>
    <property type="molecule type" value="Genomic_DNA"/>
</dbReference>
<evidence type="ECO:0000313" key="2">
    <source>
        <dbReference type="EMBL" id="KPL14460.1"/>
    </source>
</evidence>
<dbReference type="InterPro" id="IPR026444">
    <property type="entry name" value="Secre_tail"/>
</dbReference>